<evidence type="ECO:0000256" key="1">
    <source>
        <dbReference type="SAM" id="Phobius"/>
    </source>
</evidence>
<sequence length="252" mass="28128">MRMDATLMRLPSMARIRGATTVELLYMLPVFFILTFAIIETAFVFRMRSTLNVASFQAARTGAMQHALLAQTENKLARGMMPLYMKGSTSPAAYAEALITTNAMLALLKSTAEPVRIISPTRTTFEAFRETRRLAIPGDGVMRNRQVMANDNLRWRPTTTRSVVIDGRTLPINIQDANIFKISTFWCYQLKTPLLDRLVNRVVSGVSGLGGSREQRACNAVGQMRGGYYLAVTSQATVRMQSDVVLHDNNLR</sequence>
<gene>
    <name evidence="3" type="ORF">SAMN05216217_12614</name>
</gene>
<feature type="transmembrane region" description="Helical" evidence="1">
    <location>
        <begin position="21"/>
        <end position="45"/>
    </location>
</feature>
<dbReference type="AlphaFoldDB" id="A0A1I4ULW5"/>
<dbReference type="Pfam" id="PF07811">
    <property type="entry name" value="TadE"/>
    <property type="match status" value="1"/>
</dbReference>
<evidence type="ECO:0000313" key="3">
    <source>
        <dbReference type="EMBL" id="SFM89972.1"/>
    </source>
</evidence>
<dbReference type="Proteomes" id="UP000243629">
    <property type="component" value="Unassembled WGS sequence"/>
</dbReference>
<keyword evidence="1" id="KW-1133">Transmembrane helix</keyword>
<keyword evidence="4" id="KW-1185">Reference proteome</keyword>
<protein>
    <submittedName>
        <fullName evidence="3">TadE-like protein</fullName>
    </submittedName>
</protein>
<dbReference type="InterPro" id="IPR012495">
    <property type="entry name" value="TadE-like_dom"/>
</dbReference>
<organism evidence="3 4">
    <name type="scientific">Halopseudomonas yangmingensis</name>
    <dbReference type="NCBI Taxonomy" id="1720063"/>
    <lineage>
        <taxon>Bacteria</taxon>
        <taxon>Pseudomonadati</taxon>
        <taxon>Pseudomonadota</taxon>
        <taxon>Gammaproteobacteria</taxon>
        <taxon>Pseudomonadales</taxon>
        <taxon>Pseudomonadaceae</taxon>
        <taxon>Halopseudomonas</taxon>
    </lineage>
</organism>
<feature type="domain" description="TadE-like" evidence="2">
    <location>
        <begin position="18"/>
        <end position="60"/>
    </location>
</feature>
<reference evidence="4" key="1">
    <citation type="submission" date="2016-10" db="EMBL/GenBank/DDBJ databases">
        <authorList>
            <person name="Varghese N."/>
            <person name="Submissions S."/>
        </authorList>
    </citation>
    <scope>NUCLEOTIDE SEQUENCE [LARGE SCALE GENOMIC DNA]</scope>
    <source>
        <strain evidence="4">DSM 24213</strain>
    </source>
</reference>
<evidence type="ECO:0000313" key="4">
    <source>
        <dbReference type="Proteomes" id="UP000243629"/>
    </source>
</evidence>
<proteinExistence type="predicted"/>
<accession>A0A1I4ULW5</accession>
<dbReference type="STRING" id="1720063.SAMN05216217_12614"/>
<keyword evidence="1" id="KW-0812">Transmembrane</keyword>
<keyword evidence="1" id="KW-0472">Membrane</keyword>
<name>A0A1I4ULW5_9GAMM</name>
<dbReference type="EMBL" id="FOUI01000026">
    <property type="protein sequence ID" value="SFM89972.1"/>
    <property type="molecule type" value="Genomic_DNA"/>
</dbReference>
<evidence type="ECO:0000259" key="2">
    <source>
        <dbReference type="Pfam" id="PF07811"/>
    </source>
</evidence>